<proteinExistence type="predicted"/>
<reference evidence="2 3" key="1">
    <citation type="submission" date="2017-06" db="EMBL/GenBank/DDBJ databases">
        <title>Raineya orbicola gen. nov., sp. nov. a slightly thermophilic bacterium of the phylum Bacteroidetes and the description of Raineyaceae fam. nov.</title>
        <authorList>
            <person name="Albuquerque L."/>
            <person name="Polonia A.R.M."/>
            <person name="Barroso C."/>
            <person name="Froufe H.J.C."/>
            <person name="Lage O."/>
            <person name="Lobo-Da-Cunha A."/>
            <person name="Egas C."/>
            <person name="Da Costa M.S."/>
        </authorList>
    </citation>
    <scope>NUCLEOTIDE SEQUENCE [LARGE SCALE GENOMIC DNA]</scope>
    <source>
        <strain evidence="2 3">SPSPC-11</strain>
    </source>
</reference>
<dbReference type="EMBL" id="NKXO01000069">
    <property type="protein sequence ID" value="PKQ64555.1"/>
    <property type="molecule type" value="Genomic_DNA"/>
</dbReference>
<feature type="domain" description="Secretion system C-terminal sorting" evidence="1">
    <location>
        <begin position="14"/>
        <end position="91"/>
    </location>
</feature>
<keyword evidence="3" id="KW-1185">Reference proteome</keyword>
<evidence type="ECO:0000313" key="3">
    <source>
        <dbReference type="Proteomes" id="UP000233387"/>
    </source>
</evidence>
<sequence>MYNPVLENWAVERVYPNPAQNKANIDLVALFDENYTIKLFNLQGIEMYEQKGSINKGFNQIEVQFGNNLPKGTYLLLLTTPSQMYQHKLIVQ</sequence>
<dbReference type="InterPro" id="IPR026444">
    <property type="entry name" value="Secre_tail"/>
</dbReference>
<dbReference type="AlphaFoldDB" id="A0A2N3I2M1"/>
<dbReference type="Proteomes" id="UP000233387">
    <property type="component" value="Unassembled WGS sequence"/>
</dbReference>
<comment type="caution">
    <text evidence="2">The sequence shown here is derived from an EMBL/GenBank/DDBJ whole genome shotgun (WGS) entry which is preliminary data.</text>
</comment>
<accession>A0A2N3I2M1</accession>
<gene>
    <name evidence="2" type="ORF">Rain11_2617</name>
</gene>
<dbReference type="NCBIfam" id="TIGR04183">
    <property type="entry name" value="Por_Secre_tail"/>
    <property type="match status" value="1"/>
</dbReference>
<organism evidence="2 3">
    <name type="scientific">Raineya orbicola</name>
    <dbReference type="NCBI Taxonomy" id="2016530"/>
    <lineage>
        <taxon>Bacteria</taxon>
        <taxon>Pseudomonadati</taxon>
        <taxon>Bacteroidota</taxon>
        <taxon>Cytophagia</taxon>
        <taxon>Cytophagales</taxon>
        <taxon>Raineyaceae</taxon>
        <taxon>Raineya</taxon>
    </lineage>
</organism>
<evidence type="ECO:0000259" key="1">
    <source>
        <dbReference type="Pfam" id="PF18962"/>
    </source>
</evidence>
<evidence type="ECO:0000313" key="2">
    <source>
        <dbReference type="EMBL" id="PKQ64555.1"/>
    </source>
</evidence>
<protein>
    <submittedName>
        <fullName evidence="2">Por secretion system C-terminal sorting domain</fullName>
    </submittedName>
</protein>
<dbReference type="OrthoDB" id="9776255at2"/>
<name>A0A2N3I2M1_9BACT</name>
<dbReference type="Pfam" id="PF18962">
    <property type="entry name" value="Por_Secre_tail"/>
    <property type="match status" value="1"/>
</dbReference>